<keyword evidence="2" id="KW-1185">Reference proteome</keyword>
<evidence type="ECO:0000313" key="2">
    <source>
        <dbReference type="Proteomes" id="UP000253370"/>
    </source>
</evidence>
<reference evidence="1 2" key="1">
    <citation type="submission" date="2018-07" db="EMBL/GenBank/DDBJ databases">
        <title>Rhodosalinus sp. strain E84T genomic sequence and assembly.</title>
        <authorList>
            <person name="Liu Z.-W."/>
            <person name="Lu D.-C."/>
        </authorList>
    </citation>
    <scope>NUCLEOTIDE SEQUENCE [LARGE SCALE GENOMIC DNA]</scope>
    <source>
        <strain evidence="1 2">E84</strain>
    </source>
</reference>
<accession>A0A365U5H6</accession>
<organism evidence="1 2">
    <name type="scientific">Rhodosalinus halophilus</name>
    <dbReference type="NCBI Taxonomy" id="2259333"/>
    <lineage>
        <taxon>Bacteria</taxon>
        <taxon>Pseudomonadati</taxon>
        <taxon>Pseudomonadota</taxon>
        <taxon>Alphaproteobacteria</taxon>
        <taxon>Rhodobacterales</taxon>
        <taxon>Paracoccaceae</taxon>
        <taxon>Rhodosalinus</taxon>
    </lineage>
</organism>
<dbReference type="AlphaFoldDB" id="A0A365U5H6"/>
<comment type="caution">
    <text evidence="1">The sequence shown here is derived from an EMBL/GenBank/DDBJ whole genome shotgun (WGS) entry which is preliminary data.</text>
</comment>
<gene>
    <name evidence="1" type="ORF">DRV85_16750</name>
</gene>
<dbReference type="Proteomes" id="UP000253370">
    <property type="component" value="Unassembled WGS sequence"/>
</dbReference>
<sequence length="717" mass="77273">MVMAKRDKDDSHRTRFRSYLLGNPNYFGNLSKLDLPGLPAPVVEKIGDTRYEELSCIGFDPDTDVLAAVVRIKRQGGYGGGPCTEGSEEFVRFFLDYGDGAWIDHGVASFTVHDLPFEEELCYAVAIEIDPKRRRICWGDPVLPRVRAILSWEDEPPPAAPDWRPVWGNVLERDIQIDPWTLLLGAVLELKEKTQVAEIDPWVLDQLETLAAAHPLPRPAPPVAELLEAADPKDASQAMRALYPAMAAATTKKTAAGVALAQQAFESFEIDPSVFGDFLIAPKFDTTYEELRCVGLDRAAGRLYGIVQIKRPSGFSGGLCTRGSEEHVAFYLDFDDGAGWVYQGTGSVTVHDIPDMPKGGLWYQVSIPVDLEAHRKAWCETGRARIRGILSWNTPPVPHDPDHVAHWGDWEDCAIEVEPLPPGVDEGVFTPVLESIGNMPVGRIAPTGYATGSSVGGTFIAEDSPFGGRILLKGAAFFAPGPLEYQITVDDLSGTGPLPFTDPFWASVTTYPSVLPVDVKQVPSGGWFTYLPSATVMVAGGLLGVLKGLDDGPHDIQLHFRASGGGAILASTAVKRIVVDNTRPSVDVEITTGTGNCGKFDVGETIGGTFRIDDAHCRRVALSVTPSAEAAGGALTLANVTPAAPLPPPAPGSDARNALDYDQTLNGAGLTTGDWSLDTSGMEPCGYNIRVHGVDRTIVNSGWIGWEDWDIEGFCLE</sequence>
<name>A0A365U5H6_9RHOB</name>
<protein>
    <submittedName>
        <fullName evidence="1">Uncharacterized protein</fullName>
    </submittedName>
</protein>
<proteinExistence type="predicted"/>
<dbReference type="EMBL" id="QNTQ01000020">
    <property type="protein sequence ID" value="RBI83249.1"/>
    <property type="molecule type" value="Genomic_DNA"/>
</dbReference>
<evidence type="ECO:0000313" key="1">
    <source>
        <dbReference type="EMBL" id="RBI83249.1"/>
    </source>
</evidence>